<accession>A0A3G8QSP7</accession>
<evidence type="ECO:0008006" key="3">
    <source>
        <dbReference type="Google" id="ProtNLM"/>
    </source>
</evidence>
<dbReference type="Proteomes" id="UP000282007">
    <property type="component" value="Chromosome"/>
</dbReference>
<organism evidence="1 2">
    <name type="scientific">Haloplanus aerogenes</name>
    <dbReference type="NCBI Taxonomy" id="660522"/>
    <lineage>
        <taxon>Archaea</taxon>
        <taxon>Methanobacteriati</taxon>
        <taxon>Methanobacteriota</taxon>
        <taxon>Stenosarchaea group</taxon>
        <taxon>Halobacteria</taxon>
        <taxon>Halobacteriales</taxon>
        <taxon>Haloferacaceae</taxon>
        <taxon>Haloplanus</taxon>
    </lineage>
</organism>
<dbReference type="EMBL" id="CP034145">
    <property type="protein sequence ID" value="AZH25275.1"/>
    <property type="molecule type" value="Genomic_DNA"/>
</dbReference>
<proteinExistence type="predicted"/>
<name>A0A3G8QSP7_9EURY</name>
<dbReference type="RefSeq" id="WP_121918815.1">
    <property type="nucleotide sequence ID" value="NZ_CP034145.1"/>
</dbReference>
<evidence type="ECO:0000313" key="2">
    <source>
        <dbReference type="Proteomes" id="UP000282007"/>
    </source>
</evidence>
<keyword evidence="2" id="KW-1185">Reference proteome</keyword>
<dbReference type="GeneID" id="38471166"/>
<dbReference type="AlphaFoldDB" id="A0A3G8QSP7"/>
<gene>
    <name evidence="1" type="ORF">DU502_07730</name>
</gene>
<evidence type="ECO:0000313" key="1">
    <source>
        <dbReference type="EMBL" id="AZH25275.1"/>
    </source>
</evidence>
<dbReference type="KEGG" id="haer:DU502_07730"/>
<reference evidence="1 2" key="1">
    <citation type="submission" date="2018-07" db="EMBL/GenBank/DDBJ databases">
        <title>Genome sequences of Haloplanus aerogenes JCM 16430T.</title>
        <authorList>
            <person name="Kim Y.B."/>
            <person name="Roh S.W."/>
        </authorList>
    </citation>
    <scope>NUCLEOTIDE SEQUENCE [LARGE SCALE GENOMIC DNA]</scope>
    <source>
        <strain evidence="1 2">JCM 16430</strain>
    </source>
</reference>
<sequence length="60" mass="6865">MHYDLQQFLTRLEILNRILRHNLRNQLDVINSHAETLDDTEHREAILAATGTLAALGTRA</sequence>
<protein>
    <recommendedName>
        <fullName evidence="3">Histidine kinase</fullName>
    </recommendedName>
</protein>
<dbReference type="OrthoDB" id="302940at2157"/>